<name>A0A8X6N7D1_NEPPI</name>
<gene>
    <name evidence="2" type="ORF">NPIL_664171</name>
</gene>
<dbReference type="AlphaFoldDB" id="A0A8X6N7D1"/>
<dbReference type="EMBL" id="BMAW01055032">
    <property type="protein sequence ID" value="GFS99012.1"/>
    <property type="molecule type" value="Genomic_DNA"/>
</dbReference>
<feature type="region of interest" description="Disordered" evidence="1">
    <location>
        <begin position="21"/>
        <end position="46"/>
    </location>
</feature>
<dbReference type="Proteomes" id="UP000887013">
    <property type="component" value="Unassembled WGS sequence"/>
</dbReference>
<evidence type="ECO:0000256" key="1">
    <source>
        <dbReference type="SAM" id="MobiDB-lite"/>
    </source>
</evidence>
<keyword evidence="3" id="KW-1185">Reference proteome</keyword>
<comment type="caution">
    <text evidence="2">The sequence shown here is derived from an EMBL/GenBank/DDBJ whole genome shotgun (WGS) entry which is preliminary data.</text>
</comment>
<sequence length="46" mass="5077">GQALKMICFFNAVVQEKKPISRCSSQQKKPAKNCGLNLKPMPTLEA</sequence>
<evidence type="ECO:0000313" key="2">
    <source>
        <dbReference type="EMBL" id="GFS99012.1"/>
    </source>
</evidence>
<proteinExistence type="predicted"/>
<accession>A0A8X6N7D1</accession>
<reference evidence="2" key="1">
    <citation type="submission" date="2020-08" db="EMBL/GenBank/DDBJ databases">
        <title>Multicomponent nature underlies the extraordinary mechanical properties of spider dragline silk.</title>
        <authorList>
            <person name="Kono N."/>
            <person name="Nakamura H."/>
            <person name="Mori M."/>
            <person name="Yoshida Y."/>
            <person name="Ohtoshi R."/>
            <person name="Malay A.D."/>
            <person name="Moran D.A.P."/>
            <person name="Tomita M."/>
            <person name="Numata K."/>
            <person name="Arakawa K."/>
        </authorList>
    </citation>
    <scope>NUCLEOTIDE SEQUENCE</scope>
</reference>
<organism evidence="2 3">
    <name type="scientific">Nephila pilipes</name>
    <name type="common">Giant wood spider</name>
    <name type="synonym">Nephila maculata</name>
    <dbReference type="NCBI Taxonomy" id="299642"/>
    <lineage>
        <taxon>Eukaryota</taxon>
        <taxon>Metazoa</taxon>
        <taxon>Ecdysozoa</taxon>
        <taxon>Arthropoda</taxon>
        <taxon>Chelicerata</taxon>
        <taxon>Arachnida</taxon>
        <taxon>Araneae</taxon>
        <taxon>Araneomorphae</taxon>
        <taxon>Entelegynae</taxon>
        <taxon>Araneoidea</taxon>
        <taxon>Nephilidae</taxon>
        <taxon>Nephila</taxon>
    </lineage>
</organism>
<evidence type="ECO:0000313" key="3">
    <source>
        <dbReference type="Proteomes" id="UP000887013"/>
    </source>
</evidence>
<feature type="non-terminal residue" evidence="2">
    <location>
        <position position="1"/>
    </location>
</feature>
<protein>
    <submittedName>
        <fullName evidence="2">Uncharacterized protein</fullName>
    </submittedName>
</protein>